<dbReference type="SUPFAM" id="SSF50475">
    <property type="entry name" value="FMN-binding split barrel"/>
    <property type="match status" value="1"/>
</dbReference>
<feature type="domain" description="Pyridoxamine 5'-phosphate oxidase N-terminal" evidence="2">
    <location>
        <begin position="6"/>
        <end position="105"/>
    </location>
</feature>
<dbReference type="PANTHER" id="PTHR35176">
    <property type="entry name" value="HEME OXYGENASE HI_0854-RELATED"/>
    <property type="match status" value="1"/>
</dbReference>
<dbReference type="GO" id="GO:0005829">
    <property type="term" value="C:cytosol"/>
    <property type="evidence" value="ECO:0007669"/>
    <property type="project" value="TreeGrafter"/>
</dbReference>
<name>A0A402BJ94_9CHLR</name>
<dbReference type="Proteomes" id="UP000287171">
    <property type="component" value="Unassembled WGS sequence"/>
</dbReference>
<dbReference type="GO" id="GO:0016627">
    <property type="term" value="F:oxidoreductase activity, acting on the CH-CH group of donors"/>
    <property type="evidence" value="ECO:0007669"/>
    <property type="project" value="TreeGrafter"/>
</dbReference>
<dbReference type="RefSeq" id="WP_126631357.1">
    <property type="nucleotide sequence ID" value="NZ_BIFT01000002.1"/>
</dbReference>
<dbReference type="GO" id="GO:0070967">
    <property type="term" value="F:coenzyme F420 binding"/>
    <property type="evidence" value="ECO:0007669"/>
    <property type="project" value="TreeGrafter"/>
</dbReference>
<dbReference type="NCBIfam" id="TIGR03667">
    <property type="entry name" value="Rv3369"/>
    <property type="match status" value="1"/>
</dbReference>
<dbReference type="InterPro" id="IPR012349">
    <property type="entry name" value="Split_barrel_FMN-bd"/>
</dbReference>
<dbReference type="EMBL" id="BIFT01000002">
    <property type="protein sequence ID" value="GCE31382.1"/>
    <property type="molecule type" value="Genomic_DNA"/>
</dbReference>
<dbReference type="Pfam" id="PF01243">
    <property type="entry name" value="PNPOx_N"/>
    <property type="match status" value="1"/>
</dbReference>
<dbReference type="OrthoDB" id="163864at2"/>
<keyword evidence="4" id="KW-1185">Reference proteome</keyword>
<evidence type="ECO:0000313" key="4">
    <source>
        <dbReference type="Proteomes" id="UP000287171"/>
    </source>
</evidence>
<dbReference type="InterPro" id="IPR019966">
    <property type="entry name" value="F420-dep_enz_PPOX_Rv3369"/>
</dbReference>
<dbReference type="Gene3D" id="2.30.110.10">
    <property type="entry name" value="Electron Transport, Fmn-binding Protein, Chain A"/>
    <property type="match status" value="1"/>
</dbReference>
<evidence type="ECO:0000259" key="2">
    <source>
        <dbReference type="Pfam" id="PF01243"/>
    </source>
</evidence>
<proteinExistence type="predicted"/>
<dbReference type="InterPro" id="IPR052019">
    <property type="entry name" value="F420H2_bilvrd_red/Heme_oxyg"/>
</dbReference>
<dbReference type="AlphaFoldDB" id="A0A402BJ94"/>
<gene>
    <name evidence="3" type="ORF">KDA_68660</name>
</gene>
<keyword evidence="1" id="KW-0560">Oxidoreductase</keyword>
<evidence type="ECO:0000313" key="3">
    <source>
        <dbReference type="EMBL" id="GCE31382.1"/>
    </source>
</evidence>
<reference evidence="4" key="1">
    <citation type="submission" date="2018-12" db="EMBL/GenBank/DDBJ databases">
        <title>Tengunoibacter tsumagoiensis gen. nov., sp. nov., Dictyobacter kobayashii sp. nov., D. alpinus sp. nov., and D. joshuensis sp. nov. and description of Dictyobacteraceae fam. nov. within the order Ktedonobacterales isolated from Tengu-no-mugimeshi.</title>
        <authorList>
            <person name="Wang C.M."/>
            <person name="Zheng Y."/>
            <person name="Sakai Y."/>
            <person name="Toyoda A."/>
            <person name="Minakuchi Y."/>
            <person name="Abe K."/>
            <person name="Yokota A."/>
            <person name="Yabe S."/>
        </authorList>
    </citation>
    <scope>NUCLEOTIDE SEQUENCE [LARGE SCALE GENOMIC DNA]</scope>
    <source>
        <strain evidence="4">Uno16</strain>
    </source>
</reference>
<organism evidence="3 4">
    <name type="scientific">Dictyobacter alpinus</name>
    <dbReference type="NCBI Taxonomy" id="2014873"/>
    <lineage>
        <taxon>Bacteria</taxon>
        <taxon>Bacillati</taxon>
        <taxon>Chloroflexota</taxon>
        <taxon>Ktedonobacteria</taxon>
        <taxon>Ktedonobacterales</taxon>
        <taxon>Dictyobacteraceae</taxon>
        <taxon>Dictyobacter</taxon>
    </lineage>
</organism>
<sequence>MTVTLQPHVEERLRSDKMVWLTSIRPDWRPHNIPVWFLWDNATILIFSKAKTQKVRNIRQNQAVVLALDDTKDGRDVVILEGTAQLLEKGQGREALPAYSEKYREGLRGIGVTAEQFTMLYSQPIRITPIRLITG</sequence>
<evidence type="ECO:0000256" key="1">
    <source>
        <dbReference type="ARBA" id="ARBA00023002"/>
    </source>
</evidence>
<dbReference type="PANTHER" id="PTHR35176:SF6">
    <property type="entry name" value="HEME OXYGENASE HI_0854-RELATED"/>
    <property type="match status" value="1"/>
</dbReference>
<comment type="caution">
    <text evidence="3">The sequence shown here is derived from an EMBL/GenBank/DDBJ whole genome shotgun (WGS) entry which is preliminary data.</text>
</comment>
<accession>A0A402BJ94</accession>
<protein>
    <submittedName>
        <fullName evidence="3">PPOX class F420-dependent oxidoreductase</fullName>
    </submittedName>
</protein>
<dbReference type="InterPro" id="IPR011576">
    <property type="entry name" value="Pyridox_Oxase_N"/>
</dbReference>